<evidence type="ECO:0000256" key="6">
    <source>
        <dbReference type="SAM" id="Phobius"/>
    </source>
</evidence>
<gene>
    <name evidence="8" type="primary">cbiQ</name>
    <name evidence="7" type="ORF">BHR79_03590</name>
    <name evidence="8" type="ORF">EFE40_07270</name>
    <name evidence="9" type="ORF">SAMN04515625_0553</name>
</gene>
<dbReference type="GeneID" id="30582816"/>
<evidence type="ECO:0000256" key="2">
    <source>
        <dbReference type="ARBA" id="ARBA00022475"/>
    </source>
</evidence>
<sequence length="263" mass="29685">MTKMLDDYALLSPLRYTNNWLKIGVVGFGILMGISSESWLVPFSIAICMSLATLIFGRVPPKFYLKLLMGPAAFVVLSVIIIAFFFGSGPELFGFDVLEYRLGVNTGGLSMAFLVFSRTLGGMCCLFFLALTTPMVELFSVLKKTGLPDSFIELSMMMYRYIFVFLDVAWCIKHAQTVRLGYHDLRTSLHSMAMLCSTLFLRSWEQGEKTFVAMDARCYDGKMMIFEEKRPVNFSEVALSLTYMVAIVGVWYVSNSMLEASLW</sequence>
<dbReference type="InterPro" id="IPR003339">
    <property type="entry name" value="ABC/ECF_trnsptr_transmembrane"/>
</dbReference>
<dbReference type="CDD" id="cd16914">
    <property type="entry name" value="EcfT"/>
    <property type="match status" value="1"/>
</dbReference>
<reference evidence="8 12" key="3">
    <citation type="submission" date="2018-10" db="EMBL/GenBank/DDBJ databases">
        <title>Cultivation of a novel Methanohalophilus strain from Kebrit Deep of the Red Sea and a genomic comparison of members of the genus Methanohalophilus.</title>
        <authorList>
            <person name="Guan Y."/>
            <person name="Ngugi D.K."/>
            <person name="Stingl U."/>
        </authorList>
    </citation>
    <scope>NUCLEOTIDE SEQUENCE [LARGE SCALE GENOMIC DNA]</scope>
    <source>
        <strain evidence="8 12">DSM 3094</strain>
    </source>
</reference>
<keyword evidence="10" id="KW-1185">Reference proteome</keyword>
<dbReference type="Proteomes" id="UP000198669">
    <property type="component" value="Unassembled WGS sequence"/>
</dbReference>
<dbReference type="InterPro" id="IPR012809">
    <property type="entry name" value="ECF_CbiQ"/>
</dbReference>
<keyword evidence="5 6" id="KW-0472">Membrane</keyword>
<dbReference type="EMBL" id="CP017921">
    <property type="protein sequence ID" value="APH38658.1"/>
    <property type="molecule type" value="Genomic_DNA"/>
</dbReference>
<dbReference type="GO" id="GO:0043190">
    <property type="term" value="C:ATP-binding cassette (ABC) transporter complex"/>
    <property type="evidence" value="ECO:0007669"/>
    <property type="project" value="InterPro"/>
</dbReference>
<protein>
    <submittedName>
        <fullName evidence="7">Cobalt ECF transporter T component CbiQ</fullName>
    </submittedName>
    <submittedName>
        <fullName evidence="9">Cobalt/nickel transport system permease protein</fullName>
    </submittedName>
</protein>
<feature type="transmembrane region" description="Helical" evidence="6">
    <location>
        <begin position="232"/>
        <end position="253"/>
    </location>
</feature>
<proteinExistence type="predicted"/>
<name>A0A1L3Q1B0_9EURY</name>
<feature type="transmembrane region" description="Helical" evidence="6">
    <location>
        <begin position="39"/>
        <end position="56"/>
    </location>
</feature>
<evidence type="ECO:0000256" key="1">
    <source>
        <dbReference type="ARBA" id="ARBA00004651"/>
    </source>
</evidence>
<dbReference type="EMBL" id="FNMU01000001">
    <property type="protein sequence ID" value="SDW18698.1"/>
    <property type="molecule type" value="Genomic_DNA"/>
</dbReference>
<dbReference type="PANTHER" id="PTHR43723">
    <property type="entry name" value="COBALT TRANSPORT PROTEIN CBIQ"/>
    <property type="match status" value="1"/>
</dbReference>
<evidence type="ECO:0000256" key="4">
    <source>
        <dbReference type="ARBA" id="ARBA00022989"/>
    </source>
</evidence>
<dbReference type="AlphaFoldDB" id="A0A1L3Q1B0"/>
<dbReference type="OrthoDB" id="147966at2157"/>
<keyword evidence="3 6" id="KW-0812">Transmembrane</keyword>
<dbReference type="Proteomes" id="UP000267921">
    <property type="component" value="Unassembled WGS sequence"/>
</dbReference>
<reference evidence="9 11" key="2">
    <citation type="submission" date="2016-10" db="EMBL/GenBank/DDBJ databases">
        <authorList>
            <person name="de Groot N.N."/>
        </authorList>
    </citation>
    <scope>NUCLEOTIDE SEQUENCE [LARGE SCALE GENOMIC DNA]</scope>
    <source>
        <strain evidence="9 11">Z-7982</strain>
    </source>
</reference>
<dbReference type="GO" id="GO:0006824">
    <property type="term" value="P:cobalt ion transport"/>
    <property type="evidence" value="ECO:0007669"/>
    <property type="project" value="InterPro"/>
</dbReference>
<dbReference type="STRING" id="2177.BHR79_03590"/>
<evidence type="ECO:0000313" key="8">
    <source>
        <dbReference type="EMBL" id="RNI08342.1"/>
    </source>
</evidence>
<dbReference type="EMBL" id="RJJG01000005">
    <property type="protein sequence ID" value="RNI08342.1"/>
    <property type="molecule type" value="Genomic_DNA"/>
</dbReference>
<evidence type="ECO:0000313" key="7">
    <source>
        <dbReference type="EMBL" id="APH38658.1"/>
    </source>
</evidence>
<feature type="transmembrane region" description="Helical" evidence="6">
    <location>
        <begin position="63"/>
        <end position="86"/>
    </location>
</feature>
<keyword evidence="4 6" id="KW-1133">Transmembrane helix</keyword>
<evidence type="ECO:0000256" key="5">
    <source>
        <dbReference type="ARBA" id="ARBA00023136"/>
    </source>
</evidence>
<dbReference type="NCBIfam" id="TIGR02454">
    <property type="entry name" value="ECF_T_CbiQ"/>
    <property type="match status" value="1"/>
</dbReference>
<evidence type="ECO:0000256" key="3">
    <source>
        <dbReference type="ARBA" id="ARBA00022692"/>
    </source>
</evidence>
<evidence type="ECO:0000313" key="12">
    <source>
        <dbReference type="Proteomes" id="UP000267921"/>
    </source>
</evidence>
<comment type="subcellular location">
    <subcellularLocation>
        <location evidence="1">Cell membrane</location>
        <topology evidence="1">Multi-pass membrane protein</topology>
    </subcellularLocation>
</comment>
<evidence type="ECO:0000313" key="9">
    <source>
        <dbReference type="EMBL" id="SDW18698.1"/>
    </source>
</evidence>
<keyword evidence="2" id="KW-1003">Cell membrane</keyword>
<dbReference type="Proteomes" id="UP000186879">
    <property type="component" value="Chromosome"/>
</dbReference>
<dbReference type="InterPro" id="IPR052770">
    <property type="entry name" value="Cobalt_transport_CbiQ"/>
</dbReference>
<dbReference type="RefSeq" id="WP_072561111.1">
    <property type="nucleotide sequence ID" value="NZ_CP017921.1"/>
</dbReference>
<dbReference type="Pfam" id="PF02361">
    <property type="entry name" value="CbiQ"/>
    <property type="match status" value="1"/>
</dbReference>
<evidence type="ECO:0000313" key="10">
    <source>
        <dbReference type="Proteomes" id="UP000186879"/>
    </source>
</evidence>
<dbReference type="KEGG" id="mhaz:BHR79_03590"/>
<dbReference type="PANTHER" id="PTHR43723:SF1">
    <property type="entry name" value="COBALT TRANSPORT PROTEIN CBIQ"/>
    <property type="match status" value="1"/>
</dbReference>
<evidence type="ECO:0000313" key="11">
    <source>
        <dbReference type="Proteomes" id="UP000198669"/>
    </source>
</evidence>
<reference evidence="7 10" key="1">
    <citation type="submission" date="2016-10" db="EMBL/GenBank/DDBJ databases">
        <title>Methanohalophilus halophilus.</title>
        <authorList>
            <person name="L'haridon S."/>
        </authorList>
    </citation>
    <scope>NUCLEOTIDE SEQUENCE [LARGE SCALE GENOMIC DNA]</scope>
    <source>
        <strain evidence="7 10">Z-7982</strain>
    </source>
</reference>
<organism evidence="7 10">
    <name type="scientific">Methanohalophilus halophilus</name>
    <dbReference type="NCBI Taxonomy" id="2177"/>
    <lineage>
        <taxon>Archaea</taxon>
        <taxon>Methanobacteriati</taxon>
        <taxon>Methanobacteriota</taxon>
        <taxon>Stenosarchaea group</taxon>
        <taxon>Methanomicrobia</taxon>
        <taxon>Methanosarcinales</taxon>
        <taxon>Methanosarcinaceae</taxon>
        <taxon>Methanohalophilus</taxon>
    </lineage>
</organism>
<accession>A0A1L3Q1B0</accession>